<evidence type="ECO:0000313" key="2">
    <source>
        <dbReference type="Proteomes" id="UP000188318"/>
    </source>
</evidence>
<evidence type="ECO:0000313" key="1">
    <source>
        <dbReference type="EMBL" id="OOF90572.1"/>
    </source>
</evidence>
<keyword evidence="2" id="KW-1185">Reference proteome</keyword>
<name>A0A1R3R7V3_ASPC5</name>
<reference evidence="2" key="1">
    <citation type="journal article" date="2017" name="Genome Biol.">
        <title>Comparative genomics reveals high biological diversity and specific adaptations in the industrially and medically important fungal genus Aspergillus.</title>
        <authorList>
            <person name="de Vries R.P."/>
            <person name="Riley R."/>
            <person name="Wiebenga A."/>
            <person name="Aguilar-Osorio G."/>
            <person name="Amillis S."/>
            <person name="Uchima C.A."/>
            <person name="Anderluh G."/>
            <person name="Asadollahi M."/>
            <person name="Askin M."/>
            <person name="Barry K."/>
            <person name="Battaglia E."/>
            <person name="Bayram O."/>
            <person name="Benocci T."/>
            <person name="Braus-Stromeyer S.A."/>
            <person name="Caldana C."/>
            <person name="Canovas D."/>
            <person name="Cerqueira G.C."/>
            <person name="Chen F."/>
            <person name="Chen W."/>
            <person name="Choi C."/>
            <person name="Clum A."/>
            <person name="Dos Santos R.A."/>
            <person name="Damasio A.R."/>
            <person name="Diallinas G."/>
            <person name="Emri T."/>
            <person name="Fekete E."/>
            <person name="Flipphi M."/>
            <person name="Freyberg S."/>
            <person name="Gallo A."/>
            <person name="Gournas C."/>
            <person name="Habgood R."/>
            <person name="Hainaut M."/>
            <person name="Harispe M.L."/>
            <person name="Henrissat B."/>
            <person name="Hilden K.S."/>
            <person name="Hope R."/>
            <person name="Hossain A."/>
            <person name="Karabika E."/>
            <person name="Karaffa L."/>
            <person name="Karanyi Z."/>
            <person name="Krasevec N."/>
            <person name="Kuo A."/>
            <person name="Kusch H."/>
            <person name="LaButti K."/>
            <person name="Lagendijk E.L."/>
            <person name="Lapidus A."/>
            <person name="Levasseur A."/>
            <person name="Lindquist E."/>
            <person name="Lipzen A."/>
            <person name="Logrieco A.F."/>
            <person name="MacCabe A."/>
            <person name="Maekelae M.R."/>
            <person name="Malavazi I."/>
            <person name="Melin P."/>
            <person name="Meyer V."/>
            <person name="Mielnichuk N."/>
            <person name="Miskei M."/>
            <person name="Molnar A.P."/>
            <person name="Mule G."/>
            <person name="Ngan C.Y."/>
            <person name="Orejas M."/>
            <person name="Orosz E."/>
            <person name="Ouedraogo J.P."/>
            <person name="Overkamp K.M."/>
            <person name="Park H.-S."/>
            <person name="Perrone G."/>
            <person name="Piumi F."/>
            <person name="Punt P.J."/>
            <person name="Ram A.F."/>
            <person name="Ramon A."/>
            <person name="Rauscher S."/>
            <person name="Record E."/>
            <person name="Riano-Pachon D.M."/>
            <person name="Robert V."/>
            <person name="Roehrig J."/>
            <person name="Ruller R."/>
            <person name="Salamov A."/>
            <person name="Salih N.S."/>
            <person name="Samson R.A."/>
            <person name="Sandor E."/>
            <person name="Sanguinetti M."/>
            <person name="Schuetze T."/>
            <person name="Sepcic K."/>
            <person name="Shelest E."/>
            <person name="Sherlock G."/>
            <person name="Sophianopoulou V."/>
            <person name="Squina F.M."/>
            <person name="Sun H."/>
            <person name="Susca A."/>
            <person name="Todd R.B."/>
            <person name="Tsang A."/>
            <person name="Unkles S.E."/>
            <person name="van de Wiele N."/>
            <person name="van Rossen-Uffink D."/>
            <person name="Oliveira J.V."/>
            <person name="Vesth T.C."/>
            <person name="Visser J."/>
            <person name="Yu J.-H."/>
            <person name="Zhou M."/>
            <person name="Andersen M.R."/>
            <person name="Archer D.B."/>
            <person name="Baker S.E."/>
            <person name="Benoit I."/>
            <person name="Brakhage A.A."/>
            <person name="Braus G.H."/>
            <person name="Fischer R."/>
            <person name="Frisvad J.C."/>
            <person name="Goldman G.H."/>
            <person name="Houbraken J."/>
            <person name="Oakley B."/>
            <person name="Pocsi I."/>
            <person name="Scazzocchio C."/>
            <person name="Seiboth B."/>
            <person name="vanKuyk P.A."/>
            <person name="Wortman J."/>
            <person name="Dyer P.S."/>
            <person name="Grigoriev I.V."/>
        </authorList>
    </citation>
    <scope>NUCLEOTIDE SEQUENCE [LARGE SCALE GENOMIC DNA]</scope>
    <source>
        <strain evidence="2">ITEM 5010</strain>
    </source>
</reference>
<dbReference type="OrthoDB" id="4511102at2759"/>
<dbReference type="AlphaFoldDB" id="A0A1R3R7V3"/>
<dbReference type="Proteomes" id="UP000188318">
    <property type="component" value="Unassembled WGS sequence"/>
</dbReference>
<organism evidence="1 2">
    <name type="scientific">Aspergillus carbonarius (strain ITEM 5010)</name>
    <dbReference type="NCBI Taxonomy" id="602072"/>
    <lineage>
        <taxon>Eukaryota</taxon>
        <taxon>Fungi</taxon>
        <taxon>Dikarya</taxon>
        <taxon>Ascomycota</taxon>
        <taxon>Pezizomycotina</taxon>
        <taxon>Eurotiomycetes</taxon>
        <taxon>Eurotiomycetidae</taxon>
        <taxon>Eurotiales</taxon>
        <taxon>Aspergillaceae</taxon>
        <taxon>Aspergillus</taxon>
        <taxon>Aspergillus subgen. Circumdati</taxon>
    </lineage>
</organism>
<protein>
    <submittedName>
        <fullName evidence="1">Uncharacterized protein</fullName>
    </submittedName>
</protein>
<gene>
    <name evidence="1" type="ORF">ASPCADRAFT_135034</name>
</gene>
<sequence>MDWTTWSSIFTSVGLPAMTWYIPKNAADDFYPTLLVQLRHDCGVALPPDRFQTYGSQPTNRQRNSLDSLFRKTAYLAYQLMRPWRGCYRSHLELEALFWAQYRHLLFFVFPSADNLAKCLPWYRPMPSMFLYDHPGYIDFLLWPQLQEQLKCNWKESNTRGLVEKLIRGFNVYSADIDPEQPQIYIANSELHLSEAFERALVDPSNFCMQPHLFTQSPESARGDSRVVLDPPATGNATCPTHTAGSAFNPNSRPTRMGYVSRFGRLLFHPRFTYHVISIVRLHCVHPNWITG</sequence>
<dbReference type="VEuPathDB" id="FungiDB:ASPCADRAFT_135034"/>
<dbReference type="STRING" id="602072.A0A1R3R7V3"/>
<accession>A0A1R3R7V3</accession>
<dbReference type="EMBL" id="KV907516">
    <property type="protein sequence ID" value="OOF90572.1"/>
    <property type="molecule type" value="Genomic_DNA"/>
</dbReference>
<dbReference type="PANTHER" id="PTHR37012">
    <property type="entry name" value="B-ZIP TRANSCRIPTION FACTOR (EUROFUNG)-RELATED"/>
    <property type="match status" value="1"/>
</dbReference>
<proteinExistence type="predicted"/>
<dbReference type="PANTHER" id="PTHR37012:SF2">
    <property type="entry name" value="BZIP DOMAIN-CONTAINING PROTEIN-RELATED"/>
    <property type="match status" value="1"/>
</dbReference>